<dbReference type="GeneID" id="114845051"/>
<dbReference type="Pfam" id="PF17798">
    <property type="entry name" value="TRIF-NTD"/>
    <property type="match status" value="1"/>
</dbReference>
<feature type="coiled-coil region" evidence="7">
    <location>
        <begin position="483"/>
        <end position="514"/>
    </location>
</feature>
<dbReference type="RefSeq" id="XP_028988652.1">
    <property type="nucleotide sequence ID" value="XM_029132819.3"/>
</dbReference>
<dbReference type="InterPro" id="IPR000157">
    <property type="entry name" value="TIR_dom"/>
</dbReference>
<evidence type="ECO:0000256" key="1">
    <source>
        <dbReference type="ARBA" id="ARBA00004496"/>
    </source>
</evidence>
<keyword evidence="7" id="KW-0175">Coiled coil</keyword>
<feature type="compositionally biased region" description="Acidic residues" evidence="8">
    <location>
        <begin position="576"/>
        <end position="587"/>
    </location>
</feature>
<keyword evidence="3" id="KW-0597">Phosphoprotein</keyword>
<dbReference type="GO" id="GO:0006954">
    <property type="term" value="P:inflammatory response"/>
    <property type="evidence" value="ECO:0007669"/>
    <property type="project" value="UniProtKB-KW"/>
</dbReference>
<dbReference type="Proteomes" id="UP000515150">
    <property type="component" value="Chromosome 17"/>
</dbReference>
<sequence length="587" mass="64721">MSHREEANQGTGLSVAFDILLKAPPERLQSLTVQLGESPEESVIRILCLVVLKREAEALSKSQELKDNRLAERLLGKLPSGGRLECFRDHCNHLEEFTGETSTIVARIFKVLSDQRLCDPRLRDLAYQRALSANGQKPSSGEDLELIRLFEEAKIVCGPQVAESASPNDLKRRDPQRSPSAGSTTLVRPDQSEGAPSLPSPLQAGSLEVSLPTHLEISIPSTVPYKSVPHISGGSKATDESQANKGPEQRQSLNEPQSKSMEPAQSKAKKNPMPDAASGTVCVKLDSHTGPNQNPKPSIELKPPIPNQPNVLVPHEMHESPSADKEEEEEEEDVFYAFVILHAPEDVDLAESMRDRVEAAVGGGSRGAVFSEHFAVPGRSALRCVEDAINNSAFTFLLLTRSFNTRMLELKTNTALINAINNEHKYNTVIPLLPRQNPMPSLPMVLATIVPLQEDNRLEGKVKIAMTPAKLRRLKRIWTEEQRVKHQLERQDALKQLNQTQKQLIQECNRAKVLQMENMRLRGLLIGSEEPGDGPARPHAHSINIQNAQYIMIGNDSKMTVDSGGGVDRDEQVDGEKEEEGSFSESA</sequence>
<evidence type="ECO:0000256" key="4">
    <source>
        <dbReference type="ARBA" id="ARBA00022588"/>
    </source>
</evidence>
<dbReference type="FunCoup" id="A0A6P7L233">
    <property type="interactions" value="1034"/>
</dbReference>
<evidence type="ECO:0000256" key="6">
    <source>
        <dbReference type="ARBA" id="ARBA00023198"/>
    </source>
</evidence>
<dbReference type="PANTHER" id="PTHR47230:SF1">
    <property type="entry name" value="TIR DOMAIN-CONTAINING ADAPTER MOLECULE 1"/>
    <property type="match status" value="1"/>
</dbReference>
<feature type="region of interest" description="Disordered" evidence="8">
    <location>
        <begin position="557"/>
        <end position="587"/>
    </location>
</feature>
<dbReference type="GO" id="GO:0032481">
    <property type="term" value="P:positive regulation of type I interferon production"/>
    <property type="evidence" value="ECO:0007669"/>
    <property type="project" value="TreeGrafter"/>
</dbReference>
<dbReference type="GO" id="GO:0045087">
    <property type="term" value="P:innate immune response"/>
    <property type="evidence" value="ECO:0007669"/>
    <property type="project" value="UniProtKB-KW"/>
</dbReference>
<comment type="subcellular location">
    <subcellularLocation>
        <location evidence="1">Cytoplasm</location>
    </subcellularLocation>
</comment>
<evidence type="ECO:0000256" key="8">
    <source>
        <dbReference type="SAM" id="MobiDB-lite"/>
    </source>
</evidence>
<dbReference type="InterPro" id="IPR046946">
    <property type="entry name" value="TCAM1/2"/>
</dbReference>
<keyword evidence="4" id="KW-0399">Innate immunity</keyword>
<keyword evidence="6" id="KW-0395">Inflammatory response</keyword>
<feature type="region of interest" description="Disordered" evidence="8">
    <location>
        <begin position="224"/>
        <end position="329"/>
    </location>
</feature>
<evidence type="ECO:0000256" key="5">
    <source>
        <dbReference type="ARBA" id="ARBA00022859"/>
    </source>
</evidence>
<organism evidence="9 10">
    <name type="scientific">Betta splendens</name>
    <name type="common">Siamese fighting fish</name>
    <dbReference type="NCBI Taxonomy" id="158456"/>
    <lineage>
        <taxon>Eukaryota</taxon>
        <taxon>Metazoa</taxon>
        <taxon>Chordata</taxon>
        <taxon>Craniata</taxon>
        <taxon>Vertebrata</taxon>
        <taxon>Euteleostomi</taxon>
        <taxon>Actinopterygii</taxon>
        <taxon>Neopterygii</taxon>
        <taxon>Teleostei</taxon>
        <taxon>Neoteleostei</taxon>
        <taxon>Acanthomorphata</taxon>
        <taxon>Anabantaria</taxon>
        <taxon>Anabantiformes</taxon>
        <taxon>Anabantoidei</taxon>
        <taxon>Osphronemidae</taxon>
        <taxon>Betta</taxon>
    </lineage>
</organism>
<dbReference type="PROSITE" id="PS50104">
    <property type="entry name" value="TIR"/>
    <property type="match status" value="1"/>
</dbReference>
<dbReference type="GO" id="GO:0035666">
    <property type="term" value="P:TRIF-dependent toll-like receptor signaling pathway"/>
    <property type="evidence" value="ECO:0007669"/>
    <property type="project" value="InterPro"/>
</dbReference>
<evidence type="ECO:0000313" key="9">
    <source>
        <dbReference type="Proteomes" id="UP000515150"/>
    </source>
</evidence>
<dbReference type="AlphaFoldDB" id="A0A6P7L233"/>
<name>A0A6P7L233_BETSP</name>
<dbReference type="CTD" id="148022"/>
<accession>A0A6P7L233</accession>
<reference evidence="10" key="1">
    <citation type="submission" date="2025-08" db="UniProtKB">
        <authorList>
            <consortium name="RefSeq"/>
        </authorList>
    </citation>
    <scope>IDENTIFICATION</scope>
</reference>
<protein>
    <submittedName>
        <fullName evidence="10">TIR domain-containing adapter molecule 1</fullName>
    </submittedName>
</protein>
<feature type="compositionally biased region" description="Polar residues" evidence="8">
    <location>
        <begin position="177"/>
        <end position="186"/>
    </location>
</feature>
<dbReference type="Gene3D" id="3.40.50.10140">
    <property type="entry name" value="Toll/interleukin-1 receptor homology (TIR) domain"/>
    <property type="match status" value="1"/>
</dbReference>
<feature type="compositionally biased region" description="Basic and acidic residues" evidence="8">
    <location>
        <begin position="315"/>
        <end position="324"/>
    </location>
</feature>
<evidence type="ECO:0000256" key="7">
    <source>
        <dbReference type="SAM" id="Coils"/>
    </source>
</evidence>
<evidence type="ECO:0000313" key="10">
    <source>
        <dbReference type="RefSeq" id="XP_028988652.1"/>
    </source>
</evidence>
<evidence type="ECO:0000256" key="2">
    <source>
        <dbReference type="ARBA" id="ARBA00022490"/>
    </source>
</evidence>
<gene>
    <name evidence="10" type="primary">ticam1</name>
</gene>
<dbReference type="KEGG" id="bspl:114845051"/>
<dbReference type="InterPro" id="IPR040886">
    <property type="entry name" value="TRIF_N"/>
</dbReference>
<keyword evidence="2" id="KW-0963">Cytoplasm</keyword>
<keyword evidence="9" id="KW-1185">Reference proteome</keyword>
<feature type="region of interest" description="Disordered" evidence="8">
    <location>
        <begin position="161"/>
        <end position="205"/>
    </location>
</feature>
<dbReference type="GO" id="GO:0005768">
    <property type="term" value="C:endosome"/>
    <property type="evidence" value="ECO:0007669"/>
    <property type="project" value="TreeGrafter"/>
</dbReference>
<evidence type="ECO:0000256" key="3">
    <source>
        <dbReference type="ARBA" id="ARBA00022553"/>
    </source>
</evidence>
<feature type="compositionally biased region" description="Polar residues" evidence="8">
    <location>
        <begin position="240"/>
        <end position="260"/>
    </location>
</feature>
<dbReference type="OrthoDB" id="62956at2759"/>
<dbReference type="InterPro" id="IPR035897">
    <property type="entry name" value="Toll_tir_struct_dom_sf"/>
</dbReference>
<proteinExistence type="predicted"/>
<dbReference type="Gene3D" id="1.25.40.780">
    <property type="match status" value="1"/>
</dbReference>
<dbReference type="PANTHER" id="PTHR47230">
    <property type="entry name" value="TIR DOMAIN-CONTAINING ADAPTER MOLECULE 1"/>
    <property type="match status" value="1"/>
</dbReference>
<keyword evidence="5" id="KW-0391">Immunity</keyword>
<dbReference type="GO" id="GO:0043123">
    <property type="term" value="P:positive regulation of canonical NF-kappaB signal transduction"/>
    <property type="evidence" value="ECO:0007669"/>
    <property type="project" value="TreeGrafter"/>
</dbReference>
<dbReference type="GO" id="GO:0035591">
    <property type="term" value="F:signaling adaptor activity"/>
    <property type="evidence" value="ECO:0007669"/>
    <property type="project" value="TreeGrafter"/>
</dbReference>